<evidence type="ECO:0000313" key="1">
    <source>
        <dbReference type="EMBL" id="EGP70429.1"/>
    </source>
</evidence>
<feature type="non-terminal residue" evidence="1">
    <location>
        <position position="157"/>
    </location>
</feature>
<protein>
    <submittedName>
        <fullName evidence="1">Conserved domain protein</fullName>
    </submittedName>
</protein>
<name>F9HK11_STRMT</name>
<organism evidence="1 2">
    <name type="scientific">Streptococcus mitis SK1080</name>
    <dbReference type="NCBI Taxonomy" id="1008453"/>
    <lineage>
        <taxon>Bacteria</taxon>
        <taxon>Bacillati</taxon>
        <taxon>Bacillota</taxon>
        <taxon>Bacilli</taxon>
        <taxon>Lactobacillales</taxon>
        <taxon>Streptococcaceae</taxon>
        <taxon>Streptococcus</taxon>
        <taxon>Streptococcus mitis group</taxon>
    </lineage>
</organism>
<accession>F9HK11</accession>
<dbReference type="Proteomes" id="UP000004568">
    <property type="component" value="Unassembled WGS sequence"/>
</dbReference>
<comment type="caution">
    <text evidence="1">The sequence shown here is derived from an EMBL/GenBank/DDBJ whole genome shotgun (WGS) entry which is preliminary data.</text>
</comment>
<proteinExistence type="predicted"/>
<evidence type="ECO:0000313" key="2">
    <source>
        <dbReference type="Proteomes" id="UP000004568"/>
    </source>
</evidence>
<sequence length="157" mass="15782">MISASTLPLSSSVNDEVFLTGVLAGSTNPFDCASTTVLSGVNVAVVPSLNVTVAVPFSDTTTVLAFGLTFLISASTLPLSSSVNDEVFLTGVLAGSTNPFDCASTTVLSGVNVAVVPSLNVTVAVPFSDTTTVLAFGLTFLISASTLPLSSSVNDEV</sequence>
<dbReference type="EMBL" id="AFQV01000002">
    <property type="protein sequence ID" value="EGP70429.1"/>
    <property type="molecule type" value="Genomic_DNA"/>
</dbReference>
<dbReference type="AlphaFoldDB" id="F9HK11"/>
<gene>
    <name evidence="1" type="ORF">HMPREF9957_0090</name>
</gene>
<reference evidence="1 2" key="1">
    <citation type="submission" date="2011-05" db="EMBL/GenBank/DDBJ databases">
        <authorList>
            <person name="Durkin A.S."/>
            <person name="Radune D."/>
            <person name="Hostetler J."/>
            <person name="Torralba M."/>
            <person name="Gillis M."/>
            <person name="Methe B."/>
            <person name="Sutton G."/>
            <person name="Nelson K.E."/>
        </authorList>
    </citation>
    <scope>NUCLEOTIDE SEQUENCE [LARGE SCALE GENOMIC DNA]</scope>
    <source>
        <strain evidence="1 2">SK1080</strain>
    </source>
</reference>